<dbReference type="EMBL" id="CP029788">
    <property type="protein sequence ID" value="AWT46846.1"/>
    <property type="molecule type" value="Genomic_DNA"/>
</dbReference>
<accession>A0A2U9PAV5</accession>
<keyword evidence="1" id="KW-1133">Transmembrane helix</keyword>
<name>A0A2U9PAV5_STRAS</name>
<keyword evidence="1" id="KW-0472">Membrane</keyword>
<dbReference type="Proteomes" id="UP000247634">
    <property type="component" value="Chromosome"/>
</dbReference>
<dbReference type="RefSeq" id="WP_110634297.1">
    <property type="nucleotide sequence ID" value="NZ_CP029788.1"/>
</dbReference>
<reference evidence="2 3" key="1">
    <citation type="submission" date="2018-06" db="EMBL/GenBank/DDBJ databases">
        <title>The complete genome sequence of a nosiheptide producer Streptomyces actuosus ATCC 25421: deducing the ability of producing a new class III lantibiotics.</title>
        <authorList>
            <person name="Liu W."/>
            <person name="Sun F."/>
            <person name="Hu Y."/>
        </authorList>
    </citation>
    <scope>NUCLEOTIDE SEQUENCE [LARGE SCALE GENOMIC DNA]</scope>
    <source>
        <strain evidence="2 3">ATCC 25421</strain>
    </source>
</reference>
<sequence length="68" mass="6947">MSERSVLVLLVCALVTLIGVLAAAAAGYVARRDHASYPAALARAAVAFTATMSLAATMTSALSCVLHR</sequence>
<organism evidence="2 3">
    <name type="scientific">Streptomyces actuosus</name>
    <dbReference type="NCBI Taxonomy" id="1885"/>
    <lineage>
        <taxon>Bacteria</taxon>
        <taxon>Bacillati</taxon>
        <taxon>Actinomycetota</taxon>
        <taxon>Actinomycetes</taxon>
        <taxon>Kitasatosporales</taxon>
        <taxon>Streptomycetaceae</taxon>
        <taxon>Streptomyces</taxon>
    </lineage>
</organism>
<dbReference type="AlphaFoldDB" id="A0A2U9PAV5"/>
<evidence type="ECO:0000256" key="1">
    <source>
        <dbReference type="SAM" id="Phobius"/>
    </source>
</evidence>
<feature type="transmembrane region" description="Helical" evidence="1">
    <location>
        <begin position="41"/>
        <end position="66"/>
    </location>
</feature>
<proteinExistence type="predicted"/>
<gene>
    <name evidence="2" type="ORF">DMT42_34325</name>
</gene>
<evidence type="ECO:0000313" key="2">
    <source>
        <dbReference type="EMBL" id="AWT46846.1"/>
    </source>
</evidence>
<evidence type="ECO:0000313" key="3">
    <source>
        <dbReference type="Proteomes" id="UP000247634"/>
    </source>
</evidence>
<dbReference type="KEGG" id="sact:DMT42_34325"/>
<protein>
    <submittedName>
        <fullName evidence="2">Uncharacterized protein</fullName>
    </submittedName>
</protein>
<keyword evidence="3" id="KW-1185">Reference proteome</keyword>
<keyword evidence="1" id="KW-0812">Transmembrane</keyword>